<evidence type="ECO:0000313" key="1">
    <source>
        <dbReference type="EMBL" id="GAA3803255.1"/>
    </source>
</evidence>
<name>A0ABP7HSF3_9ACTN</name>
<organism evidence="1 2">
    <name type="scientific">Nocardioides panacisoli</name>
    <dbReference type="NCBI Taxonomy" id="627624"/>
    <lineage>
        <taxon>Bacteria</taxon>
        <taxon>Bacillati</taxon>
        <taxon>Actinomycetota</taxon>
        <taxon>Actinomycetes</taxon>
        <taxon>Propionibacteriales</taxon>
        <taxon>Nocardioidaceae</taxon>
        <taxon>Nocardioides</taxon>
    </lineage>
</organism>
<evidence type="ECO:0008006" key="3">
    <source>
        <dbReference type="Google" id="ProtNLM"/>
    </source>
</evidence>
<evidence type="ECO:0000313" key="2">
    <source>
        <dbReference type="Proteomes" id="UP001501821"/>
    </source>
</evidence>
<dbReference type="EMBL" id="BAABAH010000001">
    <property type="protein sequence ID" value="GAA3803255.1"/>
    <property type="molecule type" value="Genomic_DNA"/>
</dbReference>
<proteinExistence type="predicted"/>
<keyword evidence="2" id="KW-1185">Reference proteome</keyword>
<sequence length="89" mass="9706">MGAEFLEVRLYEALSVAGGLRPVERDATVDLCCGLVDECACLDIDHRGRAVRSAVQLMTGEMTPALDPSVRDELARQCEVEVVLRTRAS</sequence>
<accession>A0ABP7HSF3</accession>
<gene>
    <name evidence="1" type="ORF">GCM10022242_02850</name>
</gene>
<dbReference type="RefSeq" id="WP_344771984.1">
    <property type="nucleotide sequence ID" value="NZ_BAABAH010000001.1"/>
</dbReference>
<reference evidence="2" key="1">
    <citation type="journal article" date="2019" name="Int. J. Syst. Evol. Microbiol.">
        <title>The Global Catalogue of Microorganisms (GCM) 10K type strain sequencing project: providing services to taxonomists for standard genome sequencing and annotation.</title>
        <authorList>
            <consortium name="The Broad Institute Genomics Platform"/>
            <consortium name="The Broad Institute Genome Sequencing Center for Infectious Disease"/>
            <person name="Wu L."/>
            <person name="Ma J."/>
        </authorList>
    </citation>
    <scope>NUCLEOTIDE SEQUENCE [LARGE SCALE GENOMIC DNA]</scope>
    <source>
        <strain evidence="2">JCM 16953</strain>
    </source>
</reference>
<comment type="caution">
    <text evidence="1">The sequence shown here is derived from an EMBL/GenBank/DDBJ whole genome shotgun (WGS) entry which is preliminary data.</text>
</comment>
<dbReference type="Proteomes" id="UP001501821">
    <property type="component" value="Unassembled WGS sequence"/>
</dbReference>
<protein>
    <recommendedName>
        <fullName evidence="3">DUF222 domain-containing protein</fullName>
    </recommendedName>
</protein>